<keyword evidence="10" id="KW-1185">Reference proteome</keyword>
<gene>
    <name evidence="9" type="ORF">RGB73_24720</name>
</gene>
<evidence type="ECO:0000256" key="1">
    <source>
        <dbReference type="ARBA" id="ARBA00004651"/>
    </source>
</evidence>
<dbReference type="Gene3D" id="1.10.3470.10">
    <property type="entry name" value="ABC transporter involved in vitamin B12 uptake, BtuC"/>
    <property type="match status" value="1"/>
</dbReference>
<evidence type="ECO:0000256" key="3">
    <source>
        <dbReference type="ARBA" id="ARBA00022448"/>
    </source>
</evidence>
<evidence type="ECO:0000313" key="9">
    <source>
        <dbReference type="EMBL" id="WNC13853.1"/>
    </source>
</evidence>
<name>A0ABY9T183_BREBE</name>
<feature type="transmembrane region" description="Helical" evidence="8">
    <location>
        <begin position="96"/>
        <end position="115"/>
    </location>
</feature>
<keyword evidence="6 8" id="KW-1133">Transmembrane helix</keyword>
<dbReference type="Proteomes" id="UP001256827">
    <property type="component" value="Chromosome"/>
</dbReference>
<evidence type="ECO:0000256" key="6">
    <source>
        <dbReference type="ARBA" id="ARBA00022989"/>
    </source>
</evidence>
<dbReference type="CDD" id="cd06550">
    <property type="entry name" value="TM_ABC_iron-siderophores_like"/>
    <property type="match status" value="1"/>
</dbReference>
<reference evidence="9 10" key="1">
    <citation type="submission" date="2023-09" db="EMBL/GenBank/DDBJ databases">
        <title>Complete Genome and Methylome dissection of Bacillus brevis NEB573 original source of BbsI restriction endonuclease.</title>
        <authorList>
            <person name="Fomenkov A."/>
            <person name="Roberts R.D."/>
        </authorList>
    </citation>
    <scope>NUCLEOTIDE SEQUENCE [LARGE SCALE GENOMIC DNA]</scope>
    <source>
        <strain evidence="9 10">NEB573</strain>
    </source>
</reference>
<protein>
    <submittedName>
        <fullName evidence="9">Iron ABC transporter permease</fullName>
    </submittedName>
</protein>
<dbReference type="PANTHER" id="PTHR30472">
    <property type="entry name" value="FERRIC ENTEROBACTIN TRANSPORT SYSTEM PERMEASE PROTEIN"/>
    <property type="match status" value="1"/>
</dbReference>
<dbReference type="RefSeq" id="WP_310765494.1">
    <property type="nucleotide sequence ID" value="NZ_CP134050.1"/>
</dbReference>
<dbReference type="SUPFAM" id="SSF81345">
    <property type="entry name" value="ABC transporter involved in vitamin B12 uptake, BtuC"/>
    <property type="match status" value="1"/>
</dbReference>
<keyword evidence="5 8" id="KW-0812">Transmembrane</keyword>
<feature type="transmembrane region" description="Helical" evidence="8">
    <location>
        <begin position="246"/>
        <end position="272"/>
    </location>
</feature>
<comment type="subcellular location">
    <subcellularLocation>
        <location evidence="1">Cell membrane</location>
        <topology evidence="1">Multi-pass membrane protein</topology>
    </subcellularLocation>
</comment>
<dbReference type="EMBL" id="CP134050">
    <property type="protein sequence ID" value="WNC13853.1"/>
    <property type="molecule type" value="Genomic_DNA"/>
</dbReference>
<evidence type="ECO:0000256" key="2">
    <source>
        <dbReference type="ARBA" id="ARBA00007935"/>
    </source>
</evidence>
<accession>A0ABY9T183</accession>
<sequence length="339" mass="36093">MNQQEAARQKRAVLVSFWLILTCVAAILYSLHTGSIRLSPYQVLMTLLGYGSADDSLVLFAYRLPRIVITMLAGVGLGISGAILQGLYRNSLADPGVLGLHAGAAFGLVIFVSFFRSLEGMISLILPLFTFAGAVLAAILIVLLAYDRHRGVMPIRLILVGIALAAGFSAVTLFLSLRLDEGTYAFAARWLAGNVWGREWANVLALLPWILLLVPYVISEAKVLDAFLLGEEVAIGIGTPVRRQRYVLLFAAVALASASVSMAGGVGFIGLAAPHLARRLVGPLHRYMLPISGLIGLVILVVADTIGRSIFQPNAIPAGVVVAAVGAPYFLYVLAKTKS</sequence>
<feature type="transmembrane region" description="Helical" evidence="8">
    <location>
        <begin position="121"/>
        <end position="145"/>
    </location>
</feature>
<dbReference type="InterPro" id="IPR000522">
    <property type="entry name" value="ABC_transptr_permease_BtuC"/>
</dbReference>
<keyword evidence="3" id="KW-0813">Transport</keyword>
<dbReference type="Pfam" id="PF01032">
    <property type="entry name" value="FecCD"/>
    <property type="match status" value="1"/>
</dbReference>
<evidence type="ECO:0000313" key="10">
    <source>
        <dbReference type="Proteomes" id="UP001256827"/>
    </source>
</evidence>
<dbReference type="PANTHER" id="PTHR30472:SF64">
    <property type="entry name" value="IRON(3+)-HYDROXAMATE IMPORT SYSTEM PERMEASE PROTEIN FHUG"/>
    <property type="match status" value="1"/>
</dbReference>
<feature type="transmembrane region" description="Helical" evidence="8">
    <location>
        <begin position="315"/>
        <end position="335"/>
    </location>
</feature>
<feature type="transmembrane region" description="Helical" evidence="8">
    <location>
        <begin position="12"/>
        <end position="31"/>
    </location>
</feature>
<proteinExistence type="inferred from homology"/>
<feature type="transmembrane region" description="Helical" evidence="8">
    <location>
        <begin position="64"/>
        <end position="84"/>
    </location>
</feature>
<evidence type="ECO:0000256" key="4">
    <source>
        <dbReference type="ARBA" id="ARBA00022475"/>
    </source>
</evidence>
<evidence type="ECO:0000256" key="8">
    <source>
        <dbReference type="SAM" id="Phobius"/>
    </source>
</evidence>
<comment type="similarity">
    <text evidence="2">Belongs to the binding-protein-dependent transport system permease family. FecCD subfamily.</text>
</comment>
<feature type="transmembrane region" description="Helical" evidence="8">
    <location>
        <begin position="199"/>
        <end position="218"/>
    </location>
</feature>
<keyword evidence="7 8" id="KW-0472">Membrane</keyword>
<organism evidence="9 10">
    <name type="scientific">Brevibacillus brevis</name>
    <name type="common">Bacillus brevis</name>
    <dbReference type="NCBI Taxonomy" id="1393"/>
    <lineage>
        <taxon>Bacteria</taxon>
        <taxon>Bacillati</taxon>
        <taxon>Bacillota</taxon>
        <taxon>Bacilli</taxon>
        <taxon>Bacillales</taxon>
        <taxon>Paenibacillaceae</taxon>
        <taxon>Brevibacillus</taxon>
    </lineage>
</organism>
<feature type="transmembrane region" description="Helical" evidence="8">
    <location>
        <begin position="284"/>
        <end position="303"/>
    </location>
</feature>
<evidence type="ECO:0000256" key="5">
    <source>
        <dbReference type="ARBA" id="ARBA00022692"/>
    </source>
</evidence>
<dbReference type="InterPro" id="IPR037294">
    <property type="entry name" value="ABC_BtuC-like"/>
</dbReference>
<feature type="transmembrane region" description="Helical" evidence="8">
    <location>
        <begin position="157"/>
        <end position="179"/>
    </location>
</feature>
<evidence type="ECO:0000256" key="7">
    <source>
        <dbReference type="ARBA" id="ARBA00023136"/>
    </source>
</evidence>
<keyword evidence="4" id="KW-1003">Cell membrane</keyword>